<dbReference type="Gene3D" id="1.10.357.10">
    <property type="entry name" value="Tetracycline Repressor, domain 2"/>
    <property type="match status" value="1"/>
</dbReference>
<accession>A0A9Q0S2R0</accession>
<keyword evidence="5" id="KW-0809">Transit peptide</keyword>
<comment type="subcellular location">
    <subcellularLocation>
        <location evidence="1 8">Mitochondrion</location>
    </subcellularLocation>
</comment>
<dbReference type="Pfam" id="PF21392">
    <property type="entry name" value="COQ9_N"/>
    <property type="match status" value="1"/>
</dbReference>
<feature type="region of interest" description="Disordered" evidence="9">
    <location>
        <begin position="49"/>
        <end position="103"/>
    </location>
</feature>
<dbReference type="FunFam" id="1.10.357.10:FF:000004">
    <property type="entry name" value="Ubiquinone biosynthesis protein COQ9, mitochondrial"/>
    <property type="match status" value="1"/>
</dbReference>
<evidence type="ECO:0000256" key="6">
    <source>
        <dbReference type="ARBA" id="ARBA00023121"/>
    </source>
</evidence>
<sequence length="395" mass="45260">MITPFSRVSPTILIDLNISNGATKQWNSKYFSFHRHSTFSLSRDTTLTKTYSTSSNDKPTESKVLNDSQKISIDDFRAREEQREEEFSNTSSSSSSSEDKNDERIQEIRSKIMEAALPFVPNHGWSRQTISKGAQSIGYPGIVHGMFPNGGIELVHYYYSQCNRQLIEQLKNELESNKNYHPTEFVRKAVQWRLQMIEPYSSQWPKALGLMSLPQNAPKSLAHLLTLIDDICYYAGDRSVDFGWYTRRIGLATIYKMTEVYMLQDKSEGHADTWTFLERRIEEGIQIQDMLSMGDQTTKKALNSAFLTAHSIRDDIFVTTGDLKFGKKPSNFILNSNSSATFLRVQPNYKIGLLVLPKSCILSDLIFMINNLRIVSFFIEIFLIKTKPLEIKAKH</sequence>
<name>A0A9Q0S2R0_9DIPT</name>
<evidence type="ECO:0000256" key="8">
    <source>
        <dbReference type="RuleBase" id="RU366063"/>
    </source>
</evidence>
<evidence type="ECO:0000259" key="11">
    <source>
        <dbReference type="Pfam" id="PF21392"/>
    </source>
</evidence>
<proteinExistence type="inferred from homology"/>
<evidence type="ECO:0000256" key="4">
    <source>
        <dbReference type="ARBA" id="ARBA00022688"/>
    </source>
</evidence>
<feature type="compositionally biased region" description="Polar residues" evidence="9">
    <location>
        <begin position="49"/>
        <end position="71"/>
    </location>
</feature>
<dbReference type="GO" id="GO:0005743">
    <property type="term" value="C:mitochondrial inner membrane"/>
    <property type="evidence" value="ECO:0007669"/>
    <property type="project" value="TreeGrafter"/>
</dbReference>
<comment type="pathway">
    <text evidence="2 8">Cofactor biosynthesis; ubiquinone biosynthesis.</text>
</comment>
<dbReference type="InterPro" id="IPR048674">
    <property type="entry name" value="COQ9_HTH"/>
</dbReference>
<dbReference type="GO" id="GO:0008289">
    <property type="term" value="F:lipid binding"/>
    <property type="evidence" value="ECO:0007669"/>
    <property type="project" value="UniProtKB-UniRule"/>
</dbReference>
<dbReference type="Pfam" id="PF08511">
    <property type="entry name" value="COQ9"/>
    <property type="match status" value="1"/>
</dbReference>
<keyword evidence="13" id="KW-1185">Reference proteome</keyword>
<comment type="caution">
    <text evidence="12">The sequence shown here is derived from an EMBL/GenBank/DDBJ whole genome shotgun (WGS) entry which is preliminary data.</text>
</comment>
<keyword evidence="12" id="KW-0830">Ubiquinone</keyword>
<dbReference type="PANTHER" id="PTHR21427">
    <property type="entry name" value="UBIQUINONE BIOSYNTHESIS PROTEIN COQ9, MITOCHONDRIAL"/>
    <property type="match status" value="1"/>
</dbReference>
<feature type="domain" description="COQ9 C-terminal" evidence="10">
    <location>
        <begin position="217"/>
        <end position="287"/>
    </location>
</feature>
<feature type="domain" description="Ubiquinone biosynthesis protein COQ9 HTH" evidence="11">
    <location>
        <begin position="108"/>
        <end position="135"/>
    </location>
</feature>
<gene>
    <name evidence="12" type="primary">Coq9</name>
    <name evidence="12" type="ORF">Bhyg_06334</name>
</gene>
<feature type="compositionally biased region" description="Basic and acidic residues" evidence="9">
    <location>
        <begin position="72"/>
        <end position="86"/>
    </location>
</feature>
<evidence type="ECO:0000313" key="12">
    <source>
        <dbReference type="EMBL" id="KAJ6641395.1"/>
    </source>
</evidence>
<dbReference type="PANTHER" id="PTHR21427:SF19">
    <property type="entry name" value="UBIQUINONE BIOSYNTHESIS PROTEIN COQ9, MITOCHONDRIAL"/>
    <property type="match status" value="1"/>
</dbReference>
<evidence type="ECO:0000259" key="10">
    <source>
        <dbReference type="Pfam" id="PF08511"/>
    </source>
</evidence>
<evidence type="ECO:0000256" key="3">
    <source>
        <dbReference type="ARBA" id="ARBA00010766"/>
    </source>
</evidence>
<keyword evidence="6 8" id="KW-0446">Lipid-binding</keyword>
<comment type="similarity">
    <text evidence="3 8">Belongs to the COQ9 family.</text>
</comment>
<dbReference type="GO" id="GO:0006744">
    <property type="term" value="P:ubiquinone biosynthetic process"/>
    <property type="evidence" value="ECO:0007669"/>
    <property type="project" value="UniProtKB-UniRule"/>
</dbReference>
<dbReference type="InterPro" id="IPR013718">
    <property type="entry name" value="COQ9_C"/>
</dbReference>
<reference evidence="12" key="1">
    <citation type="submission" date="2022-07" db="EMBL/GenBank/DDBJ databases">
        <authorList>
            <person name="Trinca V."/>
            <person name="Uliana J.V.C."/>
            <person name="Torres T.T."/>
            <person name="Ward R.J."/>
            <person name="Monesi N."/>
        </authorList>
    </citation>
    <scope>NUCLEOTIDE SEQUENCE</scope>
    <source>
        <strain evidence="12">HSMRA1968</strain>
        <tissue evidence="12">Whole embryos</tissue>
    </source>
</reference>
<evidence type="ECO:0000256" key="9">
    <source>
        <dbReference type="SAM" id="MobiDB-lite"/>
    </source>
</evidence>
<keyword evidence="4 8" id="KW-0831">Ubiquinone biosynthesis</keyword>
<dbReference type="OrthoDB" id="619536at2759"/>
<dbReference type="AlphaFoldDB" id="A0A9Q0S2R0"/>
<evidence type="ECO:0000256" key="5">
    <source>
        <dbReference type="ARBA" id="ARBA00022946"/>
    </source>
</evidence>
<evidence type="ECO:0000256" key="7">
    <source>
        <dbReference type="ARBA" id="ARBA00023128"/>
    </source>
</evidence>
<evidence type="ECO:0000313" key="13">
    <source>
        <dbReference type="Proteomes" id="UP001151699"/>
    </source>
</evidence>
<dbReference type="EMBL" id="WJQU01000002">
    <property type="protein sequence ID" value="KAJ6641395.1"/>
    <property type="molecule type" value="Genomic_DNA"/>
</dbReference>
<dbReference type="InterPro" id="IPR012762">
    <property type="entry name" value="Ubiq_biosynth_COQ9"/>
</dbReference>
<evidence type="ECO:0000256" key="2">
    <source>
        <dbReference type="ARBA" id="ARBA00004749"/>
    </source>
</evidence>
<organism evidence="12 13">
    <name type="scientific">Pseudolycoriella hygida</name>
    <dbReference type="NCBI Taxonomy" id="35572"/>
    <lineage>
        <taxon>Eukaryota</taxon>
        <taxon>Metazoa</taxon>
        <taxon>Ecdysozoa</taxon>
        <taxon>Arthropoda</taxon>
        <taxon>Hexapoda</taxon>
        <taxon>Insecta</taxon>
        <taxon>Pterygota</taxon>
        <taxon>Neoptera</taxon>
        <taxon>Endopterygota</taxon>
        <taxon>Diptera</taxon>
        <taxon>Nematocera</taxon>
        <taxon>Sciaroidea</taxon>
        <taxon>Sciaridae</taxon>
        <taxon>Pseudolycoriella</taxon>
    </lineage>
</organism>
<protein>
    <recommendedName>
        <fullName evidence="8">Ubiquinone biosynthesis protein</fullName>
    </recommendedName>
</protein>
<dbReference type="NCBIfam" id="TIGR02396">
    <property type="entry name" value="diverge_rpsU"/>
    <property type="match status" value="1"/>
</dbReference>
<keyword evidence="7 8" id="KW-0496">Mitochondrion</keyword>
<evidence type="ECO:0000256" key="1">
    <source>
        <dbReference type="ARBA" id="ARBA00004173"/>
    </source>
</evidence>
<comment type="function">
    <text evidence="8">Membrane-associated protein that warps the membrane surface to access and bind aromatic isoprenes with high specificity, including ubiquinone (CoQ) isoprene intermediates and presents them directly to Coq7, therefore facilitating the Coq7-mediated hydroxylase step. Participates in the biosynthesis of coenzyme Q, also named ubiquinone, an essential lipid-soluble electron transporter for aerobic cellular respiration.</text>
</comment>
<dbReference type="Proteomes" id="UP001151699">
    <property type="component" value="Chromosome B"/>
</dbReference>